<evidence type="ECO:0000313" key="2">
    <source>
        <dbReference type="Proteomes" id="UP000824533"/>
    </source>
</evidence>
<organism evidence="1 2">
    <name type="scientific">Dendrolimus kikuchii</name>
    <dbReference type="NCBI Taxonomy" id="765133"/>
    <lineage>
        <taxon>Eukaryota</taxon>
        <taxon>Metazoa</taxon>
        <taxon>Ecdysozoa</taxon>
        <taxon>Arthropoda</taxon>
        <taxon>Hexapoda</taxon>
        <taxon>Insecta</taxon>
        <taxon>Pterygota</taxon>
        <taxon>Neoptera</taxon>
        <taxon>Endopterygota</taxon>
        <taxon>Lepidoptera</taxon>
        <taxon>Glossata</taxon>
        <taxon>Ditrysia</taxon>
        <taxon>Bombycoidea</taxon>
        <taxon>Lasiocampidae</taxon>
        <taxon>Dendrolimus</taxon>
    </lineage>
</organism>
<proteinExistence type="predicted"/>
<keyword evidence="2" id="KW-1185">Reference proteome</keyword>
<reference evidence="1 2" key="1">
    <citation type="journal article" date="2021" name="Front. Genet.">
        <title>Chromosome-Level Genome Assembly Reveals Significant Gene Expansion in the Toll and IMD Signaling Pathways of Dendrolimus kikuchii.</title>
        <authorList>
            <person name="Zhou J."/>
            <person name="Wu P."/>
            <person name="Xiong Z."/>
            <person name="Liu N."/>
            <person name="Zhao N."/>
            <person name="Ji M."/>
            <person name="Qiu Y."/>
            <person name="Yang B."/>
        </authorList>
    </citation>
    <scope>NUCLEOTIDE SEQUENCE [LARGE SCALE GENOMIC DNA]</scope>
    <source>
        <strain evidence="1">Ann1</strain>
    </source>
</reference>
<evidence type="ECO:0000313" key="1">
    <source>
        <dbReference type="EMBL" id="KAJ0176891.1"/>
    </source>
</evidence>
<comment type="caution">
    <text evidence="1">The sequence shown here is derived from an EMBL/GenBank/DDBJ whole genome shotgun (WGS) entry which is preliminary data.</text>
</comment>
<name>A0ACC1CZ59_9NEOP</name>
<protein>
    <submittedName>
        <fullName evidence="1">Uncharacterized protein</fullName>
    </submittedName>
</protein>
<dbReference type="EMBL" id="CM034399">
    <property type="protein sequence ID" value="KAJ0176891.1"/>
    <property type="molecule type" value="Genomic_DNA"/>
</dbReference>
<sequence>MFRTPSSKDLWKACEPTKSEEQAIWRESENSSQRYMDLLSAKRKEKRAKAGMSMTPKKQTRRYRESLSEEEEFESPTMTSPDTSQVEEDTGKKNDELKAKNNNKVPDPFKRSVTLKYSPPNKKVTFSAAEVIKKPTDNAVKNYAKSTIAPSSMSNFVPAELPIITTPARKKYKSRESEARANLAKACLHLKDSKNLKTEIKTGVQSALDRLFALVKESEEEVKELREALEEGNIGTKAPGEQRKSRERQVQIRSDLEEREKEEIGWHVVTRRRGGVPLDERRSHWNGARKWRERTGGLASSEGEVQGDWKLAGFGARQ</sequence>
<dbReference type="Proteomes" id="UP000824533">
    <property type="component" value="Linkage Group LG13"/>
</dbReference>
<gene>
    <name evidence="1" type="ORF">K1T71_008070</name>
</gene>
<accession>A0ACC1CZ59</accession>